<evidence type="ECO:0000256" key="10">
    <source>
        <dbReference type="RuleBase" id="RU000594"/>
    </source>
</evidence>
<keyword evidence="8 9" id="KW-0472">Membrane</keyword>
<evidence type="ECO:0000256" key="2">
    <source>
        <dbReference type="ARBA" id="ARBA00022475"/>
    </source>
</evidence>
<reference evidence="12 13" key="1">
    <citation type="submission" date="2021-03" db="EMBL/GenBank/DDBJ databases">
        <title>Genomic Encyclopedia of Type Strains, Phase IV (KMG-IV): sequencing the most valuable type-strain genomes for metagenomic binning, comparative biology and taxonomic classification.</title>
        <authorList>
            <person name="Goeker M."/>
        </authorList>
    </citation>
    <scope>NUCLEOTIDE SEQUENCE [LARGE SCALE GENOMIC DNA]</scope>
    <source>
        <strain evidence="12 13">DSM 27563</strain>
    </source>
</reference>
<feature type="active site" evidence="9">
    <location>
        <position position="112"/>
    </location>
</feature>
<dbReference type="PRINTS" id="PR00781">
    <property type="entry name" value="LIPOSIGPTASE"/>
</dbReference>
<dbReference type="RefSeq" id="WP_210060507.1">
    <property type="nucleotide sequence ID" value="NZ_JAGGLJ010000005.1"/>
</dbReference>
<comment type="similarity">
    <text evidence="1 9 11">Belongs to the peptidase A8 family.</text>
</comment>
<dbReference type="EC" id="3.4.23.36" evidence="9"/>
<dbReference type="GO" id="GO:0004190">
    <property type="term" value="F:aspartic-type endopeptidase activity"/>
    <property type="evidence" value="ECO:0007669"/>
    <property type="project" value="UniProtKB-EC"/>
</dbReference>
<dbReference type="Proteomes" id="UP001519306">
    <property type="component" value="Unassembled WGS sequence"/>
</dbReference>
<feature type="active site" evidence="9">
    <location>
        <position position="130"/>
    </location>
</feature>
<comment type="caution">
    <text evidence="9">Lacks conserved residue(s) required for the propagation of feature annotation.</text>
</comment>
<keyword evidence="3 9" id="KW-0645">Protease</keyword>
<keyword evidence="7 9" id="KW-1133">Transmembrane helix</keyword>
<comment type="pathway">
    <text evidence="9">Protein modification; lipoprotein biosynthesis (signal peptide cleavage).</text>
</comment>
<keyword evidence="2 9" id="KW-1003">Cell membrane</keyword>
<feature type="transmembrane region" description="Helical" evidence="9">
    <location>
        <begin position="84"/>
        <end position="103"/>
    </location>
</feature>
<evidence type="ECO:0000256" key="6">
    <source>
        <dbReference type="ARBA" id="ARBA00022801"/>
    </source>
</evidence>
<keyword evidence="6 9" id="KW-0378">Hydrolase</keyword>
<evidence type="ECO:0000256" key="8">
    <source>
        <dbReference type="ARBA" id="ARBA00023136"/>
    </source>
</evidence>
<keyword evidence="5 9" id="KW-0064">Aspartyl protease</keyword>
<comment type="subcellular location">
    <subcellularLocation>
        <location evidence="9">Cell membrane</location>
        <topology evidence="9">Multi-pass membrane protein</topology>
    </subcellularLocation>
</comment>
<comment type="catalytic activity">
    <reaction evidence="9 10">
        <text>Release of signal peptides from bacterial membrane prolipoproteins. Hydrolyzes -Xaa-Yaa-Zaa-|-(S,diacylglyceryl)Cys-, in which Xaa is hydrophobic (preferably Leu), and Yaa (Ala or Ser) and Zaa (Gly or Ala) have small, neutral side chains.</text>
        <dbReference type="EC" id="3.4.23.36"/>
    </reaction>
</comment>
<keyword evidence="4 9" id="KW-0812">Transmembrane</keyword>
<accession>A0ABS4KBQ6</accession>
<evidence type="ECO:0000256" key="4">
    <source>
        <dbReference type="ARBA" id="ARBA00022692"/>
    </source>
</evidence>
<comment type="caution">
    <text evidence="12">The sequence shown here is derived from an EMBL/GenBank/DDBJ whole genome shotgun (WGS) entry which is preliminary data.</text>
</comment>
<gene>
    <name evidence="9" type="primary">lspA</name>
    <name evidence="12" type="ORF">J2Z71_000736</name>
</gene>
<comment type="function">
    <text evidence="9 10">This protein specifically catalyzes the removal of signal peptides from prolipoproteins.</text>
</comment>
<evidence type="ECO:0000256" key="5">
    <source>
        <dbReference type="ARBA" id="ARBA00022750"/>
    </source>
</evidence>
<evidence type="ECO:0000313" key="12">
    <source>
        <dbReference type="EMBL" id="MBP2025211.1"/>
    </source>
</evidence>
<evidence type="ECO:0000256" key="9">
    <source>
        <dbReference type="HAMAP-Rule" id="MF_00161"/>
    </source>
</evidence>
<name>A0ABS4KBQ6_9FIRM</name>
<evidence type="ECO:0000313" key="13">
    <source>
        <dbReference type="Proteomes" id="UP001519306"/>
    </source>
</evidence>
<dbReference type="PANTHER" id="PTHR33695:SF1">
    <property type="entry name" value="LIPOPROTEIN SIGNAL PEPTIDASE"/>
    <property type="match status" value="1"/>
</dbReference>
<dbReference type="PROSITE" id="PS00855">
    <property type="entry name" value="SPASE_II"/>
    <property type="match status" value="1"/>
</dbReference>
<evidence type="ECO:0000256" key="3">
    <source>
        <dbReference type="ARBA" id="ARBA00022670"/>
    </source>
</evidence>
<feature type="transmembrane region" description="Helical" evidence="9">
    <location>
        <begin position="123"/>
        <end position="145"/>
    </location>
</feature>
<dbReference type="NCBIfam" id="TIGR00077">
    <property type="entry name" value="lspA"/>
    <property type="match status" value="1"/>
</dbReference>
<organism evidence="12 13">
    <name type="scientific">Peptoniphilus stercorisuis</name>
    <dbReference type="NCBI Taxonomy" id="1436965"/>
    <lineage>
        <taxon>Bacteria</taxon>
        <taxon>Bacillati</taxon>
        <taxon>Bacillota</taxon>
        <taxon>Tissierellia</taxon>
        <taxon>Tissierellales</taxon>
        <taxon>Peptoniphilaceae</taxon>
        <taxon>Peptoniphilus</taxon>
    </lineage>
</organism>
<evidence type="ECO:0000256" key="7">
    <source>
        <dbReference type="ARBA" id="ARBA00022989"/>
    </source>
</evidence>
<protein>
    <recommendedName>
        <fullName evidence="9">Lipoprotein signal peptidase</fullName>
        <ecNumber evidence="9">3.4.23.36</ecNumber>
    </recommendedName>
    <alternativeName>
        <fullName evidence="9">Prolipoprotein signal peptidase</fullName>
    </alternativeName>
    <alternativeName>
        <fullName evidence="9">Signal peptidase II</fullName>
        <shortName evidence="9">SPase II</shortName>
    </alternativeName>
</protein>
<dbReference type="PANTHER" id="PTHR33695">
    <property type="entry name" value="LIPOPROTEIN SIGNAL PEPTIDASE"/>
    <property type="match status" value="1"/>
</dbReference>
<proteinExistence type="inferred from homology"/>
<feature type="transmembrane region" description="Helical" evidence="9">
    <location>
        <begin position="48"/>
        <end position="72"/>
    </location>
</feature>
<sequence length="153" mass="17652">MAVLIFTVLLIAMDQISKFYVVKFLKDQGPLVIKEDFLNLFYLENRGAAFGILQGRRLIFTIITIVVVFILLKILFKNYKESSIFLKICISLILGGTIGNFIDRIRLHYVVDFISMRIFGYDFAVFNLADVFIVLGTIILIIYILKNDTENLR</sequence>
<dbReference type="Pfam" id="PF01252">
    <property type="entry name" value="Peptidase_A8"/>
    <property type="match status" value="1"/>
</dbReference>
<evidence type="ECO:0000256" key="11">
    <source>
        <dbReference type="RuleBase" id="RU004181"/>
    </source>
</evidence>
<evidence type="ECO:0000256" key="1">
    <source>
        <dbReference type="ARBA" id="ARBA00006139"/>
    </source>
</evidence>
<dbReference type="EMBL" id="JAGGLJ010000005">
    <property type="protein sequence ID" value="MBP2025211.1"/>
    <property type="molecule type" value="Genomic_DNA"/>
</dbReference>
<keyword evidence="13" id="KW-1185">Reference proteome</keyword>
<dbReference type="InterPro" id="IPR001872">
    <property type="entry name" value="Peptidase_A8"/>
</dbReference>
<dbReference type="HAMAP" id="MF_00161">
    <property type="entry name" value="LspA"/>
    <property type="match status" value="1"/>
</dbReference>